<evidence type="ECO:0000256" key="2">
    <source>
        <dbReference type="ARBA" id="ARBA00023125"/>
    </source>
</evidence>
<evidence type="ECO:0000256" key="3">
    <source>
        <dbReference type="ARBA" id="ARBA00023163"/>
    </source>
</evidence>
<keyword evidence="6" id="KW-1185">Reference proteome</keyword>
<dbReference type="PANTHER" id="PTHR43280:SF28">
    <property type="entry name" value="HTH-TYPE TRANSCRIPTIONAL ACTIVATOR RHAS"/>
    <property type="match status" value="1"/>
</dbReference>
<dbReference type="PROSITE" id="PS00041">
    <property type="entry name" value="HTH_ARAC_FAMILY_1"/>
    <property type="match status" value="1"/>
</dbReference>
<dbReference type="PRINTS" id="PR00032">
    <property type="entry name" value="HTHARAC"/>
</dbReference>
<name>A0ABU0A2X6_9BACI</name>
<dbReference type="InterPro" id="IPR009057">
    <property type="entry name" value="Homeodomain-like_sf"/>
</dbReference>
<dbReference type="SUPFAM" id="SSF46689">
    <property type="entry name" value="Homeodomain-like"/>
    <property type="match status" value="2"/>
</dbReference>
<dbReference type="InterPro" id="IPR020449">
    <property type="entry name" value="Tscrpt_reg_AraC-type_HTH"/>
</dbReference>
<keyword evidence="2" id="KW-0238">DNA-binding</keyword>
<evidence type="ECO:0000313" key="6">
    <source>
        <dbReference type="Proteomes" id="UP001230005"/>
    </source>
</evidence>
<dbReference type="EMBL" id="JAUSUG010000019">
    <property type="protein sequence ID" value="MDQ0256705.1"/>
    <property type="molecule type" value="Genomic_DNA"/>
</dbReference>
<protein>
    <submittedName>
        <fullName evidence="5">AraC-like DNA-binding protein</fullName>
    </submittedName>
</protein>
<proteinExistence type="predicted"/>
<feature type="domain" description="HTH araC/xylS-type" evidence="4">
    <location>
        <begin position="302"/>
        <end position="400"/>
    </location>
</feature>
<dbReference type="InterPro" id="IPR018060">
    <property type="entry name" value="HTH_AraC"/>
</dbReference>
<dbReference type="SMART" id="SM00342">
    <property type="entry name" value="HTH_ARAC"/>
    <property type="match status" value="1"/>
</dbReference>
<evidence type="ECO:0000259" key="4">
    <source>
        <dbReference type="PROSITE" id="PS01124"/>
    </source>
</evidence>
<organism evidence="5 6">
    <name type="scientific">Evansella vedderi</name>
    <dbReference type="NCBI Taxonomy" id="38282"/>
    <lineage>
        <taxon>Bacteria</taxon>
        <taxon>Bacillati</taxon>
        <taxon>Bacillota</taxon>
        <taxon>Bacilli</taxon>
        <taxon>Bacillales</taxon>
        <taxon>Bacillaceae</taxon>
        <taxon>Evansella</taxon>
    </lineage>
</organism>
<evidence type="ECO:0000256" key="1">
    <source>
        <dbReference type="ARBA" id="ARBA00023015"/>
    </source>
</evidence>
<comment type="caution">
    <text evidence="5">The sequence shown here is derived from an EMBL/GenBank/DDBJ whole genome shotgun (WGS) entry which is preliminary data.</text>
</comment>
<evidence type="ECO:0000313" key="5">
    <source>
        <dbReference type="EMBL" id="MDQ0256705.1"/>
    </source>
</evidence>
<dbReference type="PANTHER" id="PTHR43280">
    <property type="entry name" value="ARAC-FAMILY TRANSCRIPTIONAL REGULATOR"/>
    <property type="match status" value="1"/>
</dbReference>
<gene>
    <name evidence="5" type="ORF">J2S74_004127</name>
</gene>
<dbReference type="RefSeq" id="WP_307329269.1">
    <property type="nucleotide sequence ID" value="NZ_JAUSUG010000019.1"/>
</dbReference>
<reference evidence="5 6" key="1">
    <citation type="submission" date="2023-07" db="EMBL/GenBank/DDBJ databases">
        <title>Genomic Encyclopedia of Type Strains, Phase IV (KMG-IV): sequencing the most valuable type-strain genomes for metagenomic binning, comparative biology and taxonomic classification.</title>
        <authorList>
            <person name="Goeker M."/>
        </authorList>
    </citation>
    <scope>NUCLEOTIDE SEQUENCE [LARGE SCALE GENOMIC DNA]</scope>
    <source>
        <strain evidence="5 6">DSM 9768</strain>
    </source>
</reference>
<dbReference type="PROSITE" id="PS01124">
    <property type="entry name" value="HTH_ARAC_FAMILY_2"/>
    <property type="match status" value="1"/>
</dbReference>
<accession>A0ABU0A2X6</accession>
<dbReference type="Proteomes" id="UP001230005">
    <property type="component" value="Unassembled WGS sequence"/>
</dbReference>
<dbReference type="Gene3D" id="1.10.10.60">
    <property type="entry name" value="Homeodomain-like"/>
    <property type="match status" value="2"/>
</dbReference>
<sequence length="405" mass="47618">MEQPYLIEAAMKIYHLTDLNTYLINGDGKLTFYHEQITIPSFMPGADQEDIFYLHKQMLHKDYDLYSYSNKWGLNYLGYSFICKEGSKYAIIIGPYLELTVNVYNLSREYLLNSNESEEIRTFCNQTKLLNVEKTLSFASVLQHFDSMIEKEVSMKHIRSQYNESTLFESVNKESTEKIEVINLRYKVESDFLHAVEQGDKENAMKLIKHKDLLFSFSDRFPSQPLRRVKNLAIVLNTLLRTAAKKSKVPAIILHRISEKYALLIEYSNQLSELKQLYDEMIVEYCEIVKANSLSNYSKVTQQVIEYLMTNYDQQINIEELAELCFTHRSHLSRKFKQETGTTITMYQQKIRMEKAKYLLKHEKMSIEEIAWTVGYEDSSYFTRVFKKELGITPSQFLKKLATQQ</sequence>
<dbReference type="InterPro" id="IPR018062">
    <property type="entry name" value="HTH_AraC-typ_CS"/>
</dbReference>
<keyword evidence="3" id="KW-0804">Transcription</keyword>
<keyword evidence="1" id="KW-0805">Transcription regulation</keyword>
<dbReference type="Pfam" id="PF12833">
    <property type="entry name" value="HTH_18"/>
    <property type="match status" value="1"/>
</dbReference>